<feature type="binding site" evidence="7">
    <location>
        <position position="74"/>
    </location>
    <ligand>
        <name>substrate</name>
    </ligand>
</feature>
<feature type="domain" description="Alanine dehydrogenase/pyridine nucleotide transhydrogenase N-terminal" evidence="11">
    <location>
        <begin position="4"/>
        <end position="136"/>
    </location>
</feature>
<feature type="binding site" evidence="8">
    <location>
        <position position="197"/>
    </location>
    <ligand>
        <name>NAD(+)</name>
        <dbReference type="ChEBI" id="CHEBI:57540"/>
    </ligand>
</feature>
<dbReference type="SMART" id="SM01002">
    <property type="entry name" value="AlaDh_PNT_C"/>
    <property type="match status" value="1"/>
</dbReference>
<evidence type="ECO:0000256" key="1">
    <source>
        <dbReference type="ARBA" id="ARBA00005689"/>
    </source>
</evidence>
<dbReference type="Gene3D" id="3.40.50.720">
    <property type="entry name" value="NAD(P)-binding Rossmann-like Domain"/>
    <property type="match status" value="2"/>
</dbReference>
<feature type="active site" description="Proton donor/acceptor" evidence="6">
    <location>
        <position position="269"/>
    </location>
</feature>
<dbReference type="PANTHER" id="PTHR42795">
    <property type="entry name" value="ALANINE DEHYDROGENASE"/>
    <property type="match status" value="1"/>
</dbReference>
<comment type="similarity">
    <text evidence="1 5">Belongs to the AlaDH/PNT family.</text>
</comment>
<feature type="binding site" evidence="8">
    <location>
        <position position="278"/>
    </location>
    <ligand>
        <name>NAD(+)</name>
        <dbReference type="ChEBI" id="CHEBI:57540"/>
    </ligand>
</feature>
<keyword evidence="4 5" id="KW-0520">NAD</keyword>
<dbReference type="SMART" id="SM01003">
    <property type="entry name" value="AlaDh_PNT_N"/>
    <property type="match status" value="1"/>
</dbReference>
<keyword evidence="3 5" id="KW-0560">Oxidoreductase</keyword>
<dbReference type="FunFam" id="3.40.50.720:FF:000049">
    <property type="entry name" value="Alanine dehydrogenase"/>
    <property type="match status" value="1"/>
</dbReference>
<dbReference type="NCBIfam" id="TIGR00518">
    <property type="entry name" value="alaDH"/>
    <property type="match status" value="1"/>
</dbReference>
<comment type="catalytic activity">
    <reaction evidence="5">
        <text>L-alanine + NAD(+) + H2O = pyruvate + NH4(+) + NADH + H(+)</text>
        <dbReference type="Rhea" id="RHEA:18405"/>
        <dbReference type="ChEBI" id="CHEBI:15361"/>
        <dbReference type="ChEBI" id="CHEBI:15377"/>
        <dbReference type="ChEBI" id="CHEBI:15378"/>
        <dbReference type="ChEBI" id="CHEBI:28938"/>
        <dbReference type="ChEBI" id="CHEBI:57540"/>
        <dbReference type="ChEBI" id="CHEBI:57945"/>
        <dbReference type="ChEBI" id="CHEBI:57972"/>
        <dbReference type="EC" id="1.4.1.1"/>
    </reaction>
</comment>
<dbReference type="GO" id="GO:0005886">
    <property type="term" value="C:plasma membrane"/>
    <property type="evidence" value="ECO:0007669"/>
    <property type="project" value="TreeGrafter"/>
</dbReference>
<dbReference type="Pfam" id="PF01262">
    <property type="entry name" value="AlaDh_PNT_C"/>
    <property type="match status" value="1"/>
</dbReference>
<sequence>MKIGVPKEIKDHEYRVGVTPAGAKALIDAGHELCVEHNAGDAIGFHDDMYEAVGAAIVPAPEAVYECPMVIKVKEPQASEFPLLHAGQILFTYLHLAPDPQQTRHLLERKVVGIAYETVTDQAGRLPLLVPMSEVAGRIAIQAGAAGLQMINGGRGVLLGGVPGVPRGKVVIIGGGVVGTEAAKMALGLGAEVTILDNNLGRLRQLDDLFGPGLNTRFSEAHSLQELALEADLLVGAVLLPGHAAPKLVSRELVQRMRRGAVIVDVAIDQGGCVATSRPTSHSDPMYIEEGVVHYCVTNMPGACARSATMALTNATLPYALQLAEHGEAALKHNPGLLAGLNVYKGRVTNPAVAQDLGYDYYAPDSLLKS</sequence>
<evidence type="ECO:0000256" key="6">
    <source>
        <dbReference type="PIRSR" id="PIRSR000183-1"/>
    </source>
</evidence>
<dbReference type="SUPFAM" id="SSF51735">
    <property type="entry name" value="NAD(P)-binding Rossmann-fold domains"/>
    <property type="match status" value="1"/>
</dbReference>
<dbReference type="InterPro" id="IPR008143">
    <property type="entry name" value="Ala_DH/PNT_CS2"/>
</dbReference>
<dbReference type="SUPFAM" id="SSF52283">
    <property type="entry name" value="Formate/glycerate dehydrogenase catalytic domain-like"/>
    <property type="match status" value="1"/>
</dbReference>
<evidence type="ECO:0000256" key="3">
    <source>
        <dbReference type="ARBA" id="ARBA00023002"/>
    </source>
</evidence>
<dbReference type="STRING" id="1748243.Tel_10530"/>
<protein>
    <recommendedName>
        <fullName evidence="2 5">Alanine dehydrogenase</fullName>
        <ecNumber evidence="2 5">1.4.1.1</ecNumber>
    </recommendedName>
</protein>
<dbReference type="InterPro" id="IPR007886">
    <property type="entry name" value="AlaDH/PNT_N"/>
</dbReference>
<name>A0A0S2TEF9_9GAMM</name>
<feature type="binding site" evidence="7">
    <location>
        <position position="15"/>
    </location>
    <ligand>
        <name>substrate</name>
    </ligand>
</feature>
<dbReference type="KEGG" id="tee:Tel_10530"/>
<proteinExistence type="inferred from homology"/>
<feature type="binding site" evidence="8">
    <location>
        <position position="133"/>
    </location>
    <ligand>
        <name>NAD(+)</name>
        <dbReference type="ChEBI" id="CHEBI:57540"/>
    </ligand>
</feature>
<evidence type="ECO:0000313" key="12">
    <source>
        <dbReference type="EMBL" id="ALP53537.1"/>
    </source>
</evidence>
<evidence type="ECO:0000313" key="13">
    <source>
        <dbReference type="Proteomes" id="UP000055136"/>
    </source>
</evidence>
<dbReference type="GO" id="GO:0000166">
    <property type="term" value="F:nucleotide binding"/>
    <property type="evidence" value="ECO:0007669"/>
    <property type="project" value="UniProtKB-KW"/>
</dbReference>
<evidence type="ECO:0000256" key="9">
    <source>
        <dbReference type="PIRSR" id="PIRSR000183-4"/>
    </source>
</evidence>
<keyword evidence="8" id="KW-0547">Nucleotide-binding</keyword>
<dbReference type="InterPro" id="IPR008141">
    <property type="entry name" value="Ala_DH"/>
</dbReference>
<accession>A0A0S2TEF9</accession>
<gene>
    <name evidence="12" type="ORF">Tel_10530</name>
</gene>
<dbReference type="EMBL" id="CP013099">
    <property type="protein sequence ID" value="ALP53537.1"/>
    <property type="molecule type" value="Genomic_DNA"/>
</dbReference>
<dbReference type="PIRSF" id="PIRSF000183">
    <property type="entry name" value="Alanine_dh"/>
    <property type="match status" value="1"/>
</dbReference>
<feature type="binding site" evidence="8">
    <location>
        <begin position="238"/>
        <end position="239"/>
    </location>
    <ligand>
        <name>NAD(+)</name>
        <dbReference type="ChEBI" id="CHEBI:57540"/>
    </ligand>
</feature>
<dbReference type="InterPro" id="IPR007698">
    <property type="entry name" value="AlaDH/PNT_NAD(H)-bd"/>
</dbReference>
<feature type="active site" description="Proton donor/acceptor" evidence="6">
    <location>
        <position position="95"/>
    </location>
</feature>
<evidence type="ECO:0000256" key="8">
    <source>
        <dbReference type="PIRSR" id="PIRSR000183-3"/>
    </source>
</evidence>
<dbReference type="Proteomes" id="UP000055136">
    <property type="component" value="Chromosome"/>
</dbReference>
<dbReference type="CDD" id="cd05305">
    <property type="entry name" value="L-AlaDH"/>
    <property type="match status" value="1"/>
</dbReference>
<feature type="binding site" evidence="9">
    <location>
        <position position="326"/>
    </location>
    <ligand>
        <name>Mg(2+)</name>
        <dbReference type="ChEBI" id="CHEBI:18420"/>
    </ligand>
</feature>
<evidence type="ECO:0000259" key="10">
    <source>
        <dbReference type="SMART" id="SM01002"/>
    </source>
</evidence>
<evidence type="ECO:0000256" key="7">
    <source>
        <dbReference type="PIRSR" id="PIRSR000183-2"/>
    </source>
</evidence>
<feature type="binding site" evidence="8">
    <location>
        <position position="202"/>
    </location>
    <ligand>
        <name>NAD(+)</name>
        <dbReference type="ChEBI" id="CHEBI:57540"/>
    </ligand>
</feature>
<dbReference type="AlphaFoldDB" id="A0A0S2TEF9"/>
<organism evidence="12 13">
    <name type="scientific">Candidatus Tenderia electrophaga</name>
    <dbReference type="NCBI Taxonomy" id="1748243"/>
    <lineage>
        <taxon>Bacteria</taxon>
        <taxon>Pseudomonadati</taxon>
        <taxon>Pseudomonadota</taxon>
        <taxon>Gammaproteobacteria</taxon>
        <taxon>Candidatus Tenderiales</taxon>
        <taxon>Candidatus Tenderiaceae</taxon>
        <taxon>Candidatus Tenderia</taxon>
    </lineage>
</organism>
<keyword evidence="13" id="KW-1185">Reference proteome</keyword>
<evidence type="ECO:0000259" key="11">
    <source>
        <dbReference type="SMART" id="SM01003"/>
    </source>
</evidence>
<reference evidence="12" key="1">
    <citation type="submission" date="2015-10" db="EMBL/GenBank/DDBJ databases">
        <title>Description of Candidatus Tenderia electrophaga gen. nov, sp. nov., an Uncultivated Electroautotroph from a Biocathode Enrichment.</title>
        <authorList>
            <person name="Eddie B.J."/>
            <person name="Malanoski A.P."/>
            <person name="Wang Z."/>
            <person name="Hall R.J."/>
            <person name="Oh S.D."/>
            <person name="Heiner C."/>
            <person name="Lin B."/>
            <person name="Strycharz-Glaven S.M."/>
        </authorList>
    </citation>
    <scope>NUCLEOTIDE SEQUENCE [LARGE SCALE GENOMIC DNA]</scope>
    <source>
        <strain evidence="12">NRL1</strain>
    </source>
</reference>
<feature type="domain" description="Alanine dehydrogenase/pyridine nucleotide transhydrogenase NAD(H)-binding" evidence="10">
    <location>
        <begin position="148"/>
        <end position="296"/>
    </location>
</feature>
<dbReference type="Pfam" id="PF05222">
    <property type="entry name" value="AlaDh_PNT_N"/>
    <property type="match status" value="1"/>
</dbReference>
<evidence type="ECO:0000256" key="4">
    <source>
        <dbReference type="ARBA" id="ARBA00023027"/>
    </source>
</evidence>
<dbReference type="GO" id="GO:0042853">
    <property type="term" value="P:L-alanine catabolic process"/>
    <property type="evidence" value="ECO:0007669"/>
    <property type="project" value="InterPro"/>
</dbReference>
<evidence type="ECO:0000256" key="5">
    <source>
        <dbReference type="PIRNR" id="PIRNR000183"/>
    </source>
</evidence>
<dbReference type="InterPro" id="IPR036291">
    <property type="entry name" value="NAD(P)-bd_dom_sf"/>
</dbReference>
<dbReference type="GO" id="GO:0000286">
    <property type="term" value="F:alanine dehydrogenase activity"/>
    <property type="evidence" value="ECO:0007669"/>
    <property type="project" value="UniProtKB-UniRule"/>
</dbReference>
<feature type="binding site" evidence="8">
    <location>
        <position position="219"/>
    </location>
    <ligand>
        <name>NAD(+)</name>
        <dbReference type="ChEBI" id="CHEBI:57540"/>
    </ligand>
</feature>
<dbReference type="PANTHER" id="PTHR42795:SF1">
    <property type="entry name" value="ALANINE DEHYDROGENASE"/>
    <property type="match status" value="1"/>
</dbReference>
<feature type="binding site" evidence="8">
    <location>
        <begin position="297"/>
        <end position="300"/>
    </location>
    <ligand>
        <name>NAD(+)</name>
        <dbReference type="ChEBI" id="CHEBI:57540"/>
    </ligand>
</feature>
<feature type="binding site" evidence="8">
    <location>
        <begin position="266"/>
        <end position="269"/>
    </location>
    <ligand>
        <name>NAD(+)</name>
        <dbReference type="ChEBI" id="CHEBI:57540"/>
    </ligand>
</feature>
<dbReference type="PROSITE" id="PS00837">
    <property type="entry name" value="ALADH_PNT_2"/>
    <property type="match status" value="1"/>
</dbReference>
<evidence type="ECO:0000256" key="2">
    <source>
        <dbReference type="ARBA" id="ARBA00012897"/>
    </source>
</evidence>
<dbReference type="EC" id="1.4.1.1" evidence="2 5"/>